<keyword evidence="1" id="KW-1133">Transmembrane helix</keyword>
<dbReference type="InterPro" id="IPR032809">
    <property type="entry name" value="Put_HupE_UreJ"/>
</dbReference>
<dbReference type="EMBL" id="LT629772">
    <property type="protein sequence ID" value="SDS74814.1"/>
    <property type="molecule type" value="Genomic_DNA"/>
</dbReference>
<feature type="transmembrane region" description="Helical" evidence="1">
    <location>
        <begin position="327"/>
        <end position="348"/>
    </location>
</feature>
<accession>A0A1H1UQH3</accession>
<gene>
    <name evidence="3" type="ORF">SAMN04489812_2893</name>
</gene>
<dbReference type="Proteomes" id="UP000199103">
    <property type="component" value="Chromosome I"/>
</dbReference>
<proteinExistence type="predicted"/>
<evidence type="ECO:0000256" key="1">
    <source>
        <dbReference type="SAM" id="Phobius"/>
    </source>
</evidence>
<dbReference type="AlphaFoldDB" id="A0A1H1UQH3"/>
<feature type="transmembrane region" description="Helical" evidence="1">
    <location>
        <begin position="360"/>
        <end position="384"/>
    </location>
</feature>
<organism evidence="3 4">
    <name type="scientific">Microlunatus soli</name>
    <dbReference type="NCBI Taxonomy" id="630515"/>
    <lineage>
        <taxon>Bacteria</taxon>
        <taxon>Bacillati</taxon>
        <taxon>Actinomycetota</taxon>
        <taxon>Actinomycetes</taxon>
        <taxon>Propionibacteriales</taxon>
        <taxon>Propionibacteriaceae</taxon>
        <taxon>Microlunatus</taxon>
    </lineage>
</organism>
<keyword evidence="1" id="KW-0812">Transmembrane</keyword>
<name>A0A1H1UQH3_9ACTN</name>
<keyword evidence="2" id="KW-0732">Signal</keyword>
<dbReference type="Pfam" id="PF13795">
    <property type="entry name" value="HupE_UreJ_2"/>
    <property type="match status" value="1"/>
</dbReference>
<feature type="transmembrane region" description="Helical" evidence="1">
    <location>
        <begin position="279"/>
        <end position="297"/>
    </location>
</feature>
<feature type="transmembrane region" description="Helical" evidence="1">
    <location>
        <begin position="226"/>
        <end position="243"/>
    </location>
</feature>
<feature type="transmembrane region" description="Helical" evidence="1">
    <location>
        <begin position="391"/>
        <end position="412"/>
    </location>
</feature>
<evidence type="ECO:0000313" key="3">
    <source>
        <dbReference type="EMBL" id="SDS74814.1"/>
    </source>
</evidence>
<dbReference type="OrthoDB" id="9808870at2"/>
<evidence type="ECO:0000256" key="2">
    <source>
        <dbReference type="SAM" id="SignalP"/>
    </source>
</evidence>
<protein>
    <submittedName>
        <fullName evidence="3">HupE / UreJ protein</fullName>
    </submittedName>
</protein>
<feature type="chain" id="PRO_5009262459" evidence="2">
    <location>
        <begin position="43"/>
        <end position="416"/>
    </location>
</feature>
<sequence length="416" mass="45586">MGACRRRSITIVASSRRFGLLLFTILIASVLLSMASAPPASAHGFSTTVYGDISAGHRAHQVRTVLDVEYDLFITSVADFEDDDPLFRAGMKAWDARDLPSQQRVVNDHRDSAVGYLTERFAVFGGSRACTPASVGDIVVHLRDVPYATVQLDWTCPEQRHDVRHVVSSSLFGDAEGYVRNAETIITYDLDDRRGSAVLDAKSPELVIQQSIGKRFWEFFRLGAEHLYTGIDHILFLLALIAGSRRLREVVLAATTFTLAHSVTFVLAALGVVRAPAVIIEPIIAFSIAVVAGWHLWRLITRREHANDIDTVRTGHLALDRPGWARLGVVFAFGLIHGLGFASALGIAEPFSWSLLSSLVVFNLGIEFVQLVIIAATFPALAVLRRRRPRIGLLLTGLIAGGVASTGLVWFVQRLL</sequence>
<keyword evidence="1" id="KW-0472">Membrane</keyword>
<dbReference type="RefSeq" id="WP_091525841.1">
    <property type="nucleotide sequence ID" value="NZ_LT629772.1"/>
</dbReference>
<feature type="signal peptide" evidence="2">
    <location>
        <begin position="1"/>
        <end position="42"/>
    </location>
</feature>
<feature type="transmembrane region" description="Helical" evidence="1">
    <location>
        <begin position="250"/>
        <end position="273"/>
    </location>
</feature>
<keyword evidence="4" id="KW-1185">Reference proteome</keyword>
<reference evidence="3 4" key="1">
    <citation type="submission" date="2016-10" db="EMBL/GenBank/DDBJ databases">
        <authorList>
            <person name="de Groot N.N."/>
        </authorList>
    </citation>
    <scope>NUCLEOTIDE SEQUENCE [LARGE SCALE GENOMIC DNA]</scope>
    <source>
        <strain evidence="3 4">DSM 21800</strain>
    </source>
</reference>
<dbReference type="STRING" id="630515.SAMN04489812_2893"/>
<evidence type="ECO:0000313" key="4">
    <source>
        <dbReference type="Proteomes" id="UP000199103"/>
    </source>
</evidence>